<name>L0E0J0_THIND</name>
<evidence type="ECO:0000313" key="3">
    <source>
        <dbReference type="Proteomes" id="UP000010809"/>
    </source>
</evidence>
<protein>
    <submittedName>
        <fullName evidence="2">Uncharacterized protein</fullName>
    </submittedName>
</protein>
<dbReference type="RefSeq" id="WP_015259272.1">
    <property type="nucleotide sequence ID" value="NC_019902.2"/>
</dbReference>
<sequence length="65" mass="6320">MIRQLDSHEMKQARGGADATVNLGALGSITVDAAMPALAAIAAGVNGLLIGVVNALGGLLGPLLA</sequence>
<keyword evidence="1" id="KW-1133">Transmembrane helix</keyword>
<gene>
    <name evidence="2" type="ordered locus">TVNIR_2513</name>
</gene>
<dbReference type="PATRIC" id="fig|1255043.3.peg.2536"/>
<accession>L0E0J0</accession>
<feature type="transmembrane region" description="Helical" evidence="1">
    <location>
        <begin position="37"/>
        <end position="64"/>
    </location>
</feature>
<keyword evidence="1" id="KW-0472">Membrane</keyword>
<organism evidence="2 3">
    <name type="scientific">Thioalkalivibrio nitratireducens (strain DSM 14787 / UNIQEM 213 / ALEN2)</name>
    <dbReference type="NCBI Taxonomy" id="1255043"/>
    <lineage>
        <taxon>Bacteria</taxon>
        <taxon>Pseudomonadati</taxon>
        <taxon>Pseudomonadota</taxon>
        <taxon>Gammaproteobacteria</taxon>
        <taxon>Chromatiales</taxon>
        <taxon>Ectothiorhodospiraceae</taxon>
        <taxon>Thioalkalivibrio</taxon>
    </lineage>
</organism>
<dbReference type="HOGENOM" id="CLU_2848467_0_0_6"/>
<evidence type="ECO:0000313" key="2">
    <source>
        <dbReference type="EMBL" id="AGA34156.1"/>
    </source>
</evidence>
<dbReference type="AlphaFoldDB" id="L0E0J0"/>
<dbReference type="KEGG" id="tni:TVNIR_2513"/>
<dbReference type="OrthoDB" id="5787365at2"/>
<keyword evidence="3" id="KW-1185">Reference proteome</keyword>
<proteinExistence type="predicted"/>
<dbReference type="Proteomes" id="UP000010809">
    <property type="component" value="Chromosome"/>
</dbReference>
<evidence type="ECO:0000256" key="1">
    <source>
        <dbReference type="SAM" id="Phobius"/>
    </source>
</evidence>
<keyword evidence="1" id="KW-0812">Transmembrane</keyword>
<dbReference type="EMBL" id="CP003989">
    <property type="protein sequence ID" value="AGA34156.1"/>
    <property type="molecule type" value="Genomic_DNA"/>
</dbReference>
<reference evidence="2" key="1">
    <citation type="submission" date="2015-12" db="EMBL/GenBank/DDBJ databases">
        <authorList>
            <person name="Tikhonova T.V."/>
            <person name="Pavlov A.R."/>
            <person name="Beletsky A.V."/>
            <person name="Mardanov A.V."/>
            <person name="Sorokin D.Y."/>
            <person name="Ravin N.V."/>
            <person name="Popov V.O."/>
        </authorList>
    </citation>
    <scope>NUCLEOTIDE SEQUENCE</scope>
    <source>
        <strain evidence="2">DSM 14787</strain>
    </source>
</reference>